<keyword evidence="2" id="KW-1185">Reference proteome</keyword>
<dbReference type="Gene3D" id="1.20.1440.60">
    <property type="entry name" value="23S rRNA-intervening sequence"/>
    <property type="match status" value="1"/>
</dbReference>
<dbReference type="Pfam" id="PF05635">
    <property type="entry name" value="23S_rRNA_IVP"/>
    <property type="match status" value="1"/>
</dbReference>
<protein>
    <submittedName>
        <fullName evidence="1">Four helix bundle protein</fullName>
    </submittedName>
</protein>
<evidence type="ECO:0000313" key="2">
    <source>
        <dbReference type="Proteomes" id="UP000199437"/>
    </source>
</evidence>
<dbReference type="NCBIfam" id="TIGR02436">
    <property type="entry name" value="four helix bundle protein"/>
    <property type="match status" value="1"/>
</dbReference>
<dbReference type="GeneID" id="99987811"/>
<dbReference type="EMBL" id="FOIR01000003">
    <property type="protein sequence ID" value="SEW36026.1"/>
    <property type="molecule type" value="Genomic_DNA"/>
</dbReference>
<evidence type="ECO:0000313" key="1">
    <source>
        <dbReference type="EMBL" id="SEW36026.1"/>
    </source>
</evidence>
<dbReference type="PANTHER" id="PTHR38471:SF2">
    <property type="entry name" value="FOUR HELIX BUNDLE PROTEIN"/>
    <property type="match status" value="1"/>
</dbReference>
<accession>A0A1I0R607</accession>
<dbReference type="STRING" id="1267423.SAMN05216290_3133"/>
<dbReference type="Proteomes" id="UP000199437">
    <property type="component" value="Unassembled WGS sequence"/>
</dbReference>
<dbReference type="InterPro" id="IPR036583">
    <property type="entry name" value="23S_rRNA_IVS_sf"/>
</dbReference>
<dbReference type="OrthoDB" id="285993at2"/>
<sequence>MSEKPYNLEERTERFAIDVRLFIRGLRLDIANKEDAKQVVRSSGSIGANYIEANESLGEKDFKFRAKIARKEAKETRYWLRIINTLNDNELEKTRLSLIQEAEELLKILSAIINKS</sequence>
<dbReference type="SUPFAM" id="SSF158446">
    <property type="entry name" value="IVS-encoded protein-like"/>
    <property type="match status" value="1"/>
</dbReference>
<dbReference type="RefSeq" id="WP_090259608.1">
    <property type="nucleotide sequence ID" value="NZ_FOIR01000003.1"/>
</dbReference>
<gene>
    <name evidence="1" type="ORF">SAMN05216290_3133</name>
</gene>
<dbReference type="AlphaFoldDB" id="A0A1I0R607"/>
<dbReference type="InterPro" id="IPR012657">
    <property type="entry name" value="23S_rRNA-intervening_sequence"/>
</dbReference>
<organism evidence="1 2">
    <name type="scientific">Roseivirga pacifica</name>
    <dbReference type="NCBI Taxonomy" id="1267423"/>
    <lineage>
        <taxon>Bacteria</taxon>
        <taxon>Pseudomonadati</taxon>
        <taxon>Bacteroidota</taxon>
        <taxon>Cytophagia</taxon>
        <taxon>Cytophagales</taxon>
        <taxon>Roseivirgaceae</taxon>
        <taxon>Roseivirga</taxon>
    </lineage>
</organism>
<reference evidence="2" key="1">
    <citation type="submission" date="2016-10" db="EMBL/GenBank/DDBJ databases">
        <authorList>
            <person name="Varghese N."/>
            <person name="Submissions S."/>
        </authorList>
    </citation>
    <scope>NUCLEOTIDE SEQUENCE [LARGE SCALE GENOMIC DNA]</scope>
    <source>
        <strain evidence="2">CGMCC 1.12402</strain>
    </source>
</reference>
<name>A0A1I0R607_9BACT</name>
<proteinExistence type="predicted"/>
<dbReference type="PANTHER" id="PTHR38471">
    <property type="entry name" value="FOUR HELIX BUNDLE PROTEIN"/>
    <property type="match status" value="1"/>
</dbReference>